<organism evidence="1 2">
    <name type="scientific">Cronobacter condimenti 1330</name>
    <dbReference type="NCBI Taxonomy" id="1073999"/>
    <lineage>
        <taxon>Bacteria</taxon>
        <taxon>Pseudomonadati</taxon>
        <taxon>Pseudomonadota</taxon>
        <taxon>Gammaproteobacteria</taxon>
        <taxon>Enterobacterales</taxon>
        <taxon>Enterobacteriaceae</taxon>
        <taxon>Cronobacter</taxon>
    </lineage>
</organism>
<proteinExistence type="predicted"/>
<protein>
    <submittedName>
        <fullName evidence="1">Uncharacterized protein</fullName>
    </submittedName>
</protein>
<sequence length="38" mass="4371">METNTRFKIEGGQMTTQLGQGQGMEIFNKNIVHFEKVQ</sequence>
<reference evidence="1" key="1">
    <citation type="submission" date="2012-07" db="EMBL/GenBank/DDBJ databases">
        <authorList>
            <person name="Cummings C."/>
        </authorList>
    </citation>
    <scope>NUCLEOTIDE SEQUENCE</scope>
    <source>
        <strain evidence="1">1330</strain>
    </source>
</reference>
<dbReference type="EMBL" id="CAKW01000127">
    <property type="protein sequence ID" value="CCJ74147.1"/>
    <property type="molecule type" value="Genomic_DNA"/>
</dbReference>
<name>K8AIU3_9ENTR</name>
<evidence type="ECO:0000313" key="2">
    <source>
        <dbReference type="Proteomes" id="UP000009340"/>
    </source>
</evidence>
<gene>
    <name evidence="1" type="ORF">BN137_3544</name>
</gene>
<evidence type="ECO:0000313" key="1">
    <source>
        <dbReference type="EMBL" id="CCJ74147.1"/>
    </source>
</evidence>
<accession>K8AIU3</accession>
<comment type="caution">
    <text evidence="1">The sequence shown here is derived from an EMBL/GenBank/DDBJ whole genome shotgun (WGS) entry which is preliminary data.</text>
</comment>
<dbReference type="AlphaFoldDB" id="K8AIU3"/>
<dbReference type="Proteomes" id="UP000009340">
    <property type="component" value="Unassembled WGS sequence"/>
</dbReference>